<proteinExistence type="inferred from homology"/>
<evidence type="ECO:0000256" key="6">
    <source>
        <dbReference type="RuleBase" id="RU004355"/>
    </source>
</evidence>
<dbReference type="GO" id="GO:0006308">
    <property type="term" value="P:DNA catabolic process"/>
    <property type="evidence" value="ECO:0007669"/>
    <property type="project" value="UniProtKB-UniRule"/>
</dbReference>
<reference evidence="9 10" key="1">
    <citation type="journal article" date="2016" name="Nat. Commun.">
        <title>Thousands of microbial genomes shed light on interconnected biogeochemical processes in an aquifer system.</title>
        <authorList>
            <person name="Anantharaman K."/>
            <person name="Brown C.T."/>
            <person name="Hug L.A."/>
            <person name="Sharon I."/>
            <person name="Castelle C.J."/>
            <person name="Probst A.J."/>
            <person name="Thomas B.C."/>
            <person name="Singh A."/>
            <person name="Wilkins M.J."/>
            <person name="Karaoz U."/>
            <person name="Brodie E.L."/>
            <person name="Williams K.H."/>
            <person name="Hubbard S.S."/>
            <person name="Banfield J.F."/>
        </authorList>
    </citation>
    <scope>NUCLEOTIDE SEQUENCE [LARGE SCALE GENOMIC DNA]</scope>
</reference>
<dbReference type="STRING" id="1802385.A2856_03290"/>
<evidence type="ECO:0000313" key="9">
    <source>
        <dbReference type="EMBL" id="OGL66763.1"/>
    </source>
</evidence>
<dbReference type="Pfam" id="PF02601">
    <property type="entry name" value="Exonuc_VII_L"/>
    <property type="match status" value="1"/>
</dbReference>
<keyword evidence="4 5" id="KW-0269">Exonuclease</keyword>
<comment type="similarity">
    <text evidence="5 6">Belongs to the XseA family.</text>
</comment>
<keyword evidence="2 5" id="KW-0540">Nuclease</keyword>
<feature type="domain" description="Exonuclease VII large subunit C-terminal" evidence="7">
    <location>
        <begin position="122"/>
        <end position="314"/>
    </location>
</feature>
<comment type="caution">
    <text evidence="9">The sequence shown here is derived from an EMBL/GenBank/DDBJ whole genome shotgun (WGS) entry which is preliminary data.</text>
</comment>
<accession>A0A1F7TL85</accession>
<name>A0A1F7TL85_9BACT</name>
<dbReference type="GO" id="GO:0009318">
    <property type="term" value="C:exodeoxyribonuclease VII complex"/>
    <property type="evidence" value="ECO:0007669"/>
    <property type="project" value="UniProtKB-UniRule"/>
</dbReference>
<comment type="subcellular location">
    <subcellularLocation>
        <location evidence="5 6">Cytoplasm</location>
    </subcellularLocation>
</comment>
<dbReference type="HAMAP" id="MF_00378">
    <property type="entry name" value="Exonuc_7_L"/>
    <property type="match status" value="1"/>
</dbReference>
<dbReference type="EC" id="3.1.11.6" evidence="5"/>
<gene>
    <name evidence="5" type="primary">xseA</name>
    <name evidence="9" type="ORF">A2856_03290</name>
</gene>
<evidence type="ECO:0000256" key="1">
    <source>
        <dbReference type="ARBA" id="ARBA00022490"/>
    </source>
</evidence>
<dbReference type="InterPro" id="IPR025824">
    <property type="entry name" value="OB-fold_nuc-bd_dom"/>
</dbReference>
<dbReference type="GO" id="GO:0003676">
    <property type="term" value="F:nucleic acid binding"/>
    <property type="evidence" value="ECO:0007669"/>
    <property type="project" value="InterPro"/>
</dbReference>
<dbReference type="EMBL" id="MGDT01000006">
    <property type="protein sequence ID" value="OGL66763.1"/>
    <property type="molecule type" value="Genomic_DNA"/>
</dbReference>
<dbReference type="Proteomes" id="UP000177885">
    <property type="component" value="Unassembled WGS sequence"/>
</dbReference>
<keyword evidence="3 5" id="KW-0378">Hydrolase</keyword>
<organism evidence="9 10">
    <name type="scientific">Candidatus Uhrbacteria bacterium RIFCSPHIGHO2_01_FULL_63_20</name>
    <dbReference type="NCBI Taxonomy" id="1802385"/>
    <lineage>
        <taxon>Bacteria</taxon>
        <taxon>Candidatus Uhriibacteriota</taxon>
    </lineage>
</organism>
<dbReference type="PANTHER" id="PTHR30008:SF0">
    <property type="entry name" value="EXODEOXYRIBONUCLEASE 7 LARGE SUBUNIT"/>
    <property type="match status" value="1"/>
</dbReference>
<protein>
    <recommendedName>
        <fullName evidence="5">Exodeoxyribonuclease 7 large subunit</fullName>
        <ecNumber evidence="5">3.1.11.6</ecNumber>
    </recommendedName>
    <alternativeName>
        <fullName evidence="5">Exodeoxyribonuclease VII large subunit</fullName>
        <shortName evidence="5">Exonuclease VII large subunit</shortName>
    </alternativeName>
</protein>
<dbReference type="GO" id="GO:0005737">
    <property type="term" value="C:cytoplasm"/>
    <property type="evidence" value="ECO:0007669"/>
    <property type="project" value="UniProtKB-SubCell"/>
</dbReference>
<dbReference type="AlphaFoldDB" id="A0A1F7TL85"/>
<dbReference type="CDD" id="cd04489">
    <property type="entry name" value="ExoVII_LU_OBF"/>
    <property type="match status" value="1"/>
</dbReference>
<dbReference type="InterPro" id="IPR003753">
    <property type="entry name" value="Exonuc_VII_L"/>
</dbReference>
<comment type="catalytic activity">
    <reaction evidence="5 6">
        <text>Exonucleolytic cleavage in either 5'- to 3'- or 3'- to 5'-direction to yield nucleoside 5'-phosphates.</text>
        <dbReference type="EC" id="3.1.11.6"/>
    </reaction>
</comment>
<comment type="function">
    <text evidence="5">Bidirectionally degrades single-stranded DNA into large acid-insoluble oligonucleotides, which are then degraded further into small acid-soluble oligonucleotides.</text>
</comment>
<evidence type="ECO:0000256" key="4">
    <source>
        <dbReference type="ARBA" id="ARBA00022839"/>
    </source>
</evidence>
<feature type="domain" description="OB-fold nucleic acid binding" evidence="8">
    <location>
        <begin position="8"/>
        <end position="98"/>
    </location>
</feature>
<dbReference type="InterPro" id="IPR020579">
    <property type="entry name" value="Exonuc_VII_lsu_C"/>
</dbReference>
<evidence type="ECO:0000259" key="7">
    <source>
        <dbReference type="Pfam" id="PF02601"/>
    </source>
</evidence>
<comment type="subunit">
    <text evidence="5">Heterooligomer composed of large and small subunits.</text>
</comment>
<evidence type="ECO:0000256" key="2">
    <source>
        <dbReference type="ARBA" id="ARBA00022722"/>
    </source>
</evidence>
<dbReference type="Pfam" id="PF13742">
    <property type="entry name" value="tRNA_anti_2"/>
    <property type="match status" value="1"/>
</dbReference>
<dbReference type="PANTHER" id="PTHR30008">
    <property type="entry name" value="EXODEOXYRIBONUCLEASE 7 LARGE SUBUNIT"/>
    <property type="match status" value="1"/>
</dbReference>
<dbReference type="NCBIfam" id="TIGR00237">
    <property type="entry name" value="xseA"/>
    <property type="match status" value="1"/>
</dbReference>
<evidence type="ECO:0000313" key="10">
    <source>
        <dbReference type="Proteomes" id="UP000177885"/>
    </source>
</evidence>
<evidence type="ECO:0000259" key="8">
    <source>
        <dbReference type="Pfam" id="PF13742"/>
    </source>
</evidence>
<evidence type="ECO:0000256" key="3">
    <source>
        <dbReference type="ARBA" id="ARBA00022801"/>
    </source>
</evidence>
<sequence length="402" mass="44138">MSVPAVISVAQYLDLVNDRLREVPSDVGVEGEVSDLRVSHGKWVGFDLKDAQGGGVLKCFMTVWQLSVPLEDGMRVRVTGGAKVSARFGKFQLDVRTVELVGEGALKRAYLALKRKMQDEGLFDGARKRPIPRFPERIGLITSREAAAYGDFLRVLGNRWGGVEVDFVPVHVQGGNAVPEILAAFEHFHHLGESERPDVLVLTRGGGGLEDLHAFNDESVARAVFSSRVPVVVGVGHERDESLCDFVADVRASTPSNAAERVAPSRDEVRYELDAMTRRVEEVLRANLDARRRIVEHAASSASALVSRQRERLTSELDAFGTATDRWIPNISERIEGALRVLRQVDPNRVLARGYSIVKSGKTLLRDASELVVGTDVSVQLSRGTFDANVLRINGTGKQRLV</sequence>
<dbReference type="GO" id="GO:0008855">
    <property type="term" value="F:exodeoxyribonuclease VII activity"/>
    <property type="evidence" value="ECO:0007669"/>
    <property type="project" value="UniProtKB-UniRule"/>
</dbReference>
<evidence type="ECO:0000256" key="5">
    <source>
        <dbReference type="HAMAP-Rule" id="MF_00378"/>
    </source>
</evidence>
<keyword evidence="1 5" id="KW-0963">Cytoplasm</keyword>